<organism evidence="1 2">
    <name type="scientific">Sporomusa silvacetica DSM 10669</name>
    <dbReference type="NCBI Taxonomy" id="1123289"/>
    <lineage>
        <taxon>Bacteria</taxon>
        <taxon>Bacillati</taxon>
        <taxon>Bacillota</taxon>
        <taxon>Negativicutes</taxon>
        <taxon>Selenomonadales</taxon>
        <taxon>Sporomusaceae</taxon>
        <taxon>Sporomusa</taxon>
    </lineage>
</organism>
<proteinExistence type="predicted"/>
<sequence>MTRHNYTVFSEGRISNLALKNRLVRSVTSENSMTTDGKATETTLKIYQNLAAGGSGMIIITSTSSRRKQRLVLKH</sequence>
<dbReference type="SUPFAM" id="SSF51395">
    <property type="entry name" value="FMN-linked oxidoreductases"/>
    <property type="match status" value="1"/>
</dbReference>
<reference evidence="1" key="1">
    <citation type="submission" date="2024-05" db="EMBL/GenBank/DDBJ databases">
        <title>Isolation and characterization of Sporomusa carbonis sp. nov., a carboxydotrophic hydrogenogen in the genus of Sporomusa isolated from a charcoal burning pile.</title>
        <authorList>
            <person name="Boeer T."/>
            <person name="Rosenbaum F."/>
            <person name="Eysell L."/>
            <person name="Mueller V."/>
            <person name="Daniel R."/>
            <person name="Poehlein A."/>
        </authorList>
    </citation>
    <scope>NUCLEOTIDE SEQUENCE [LARGE SCALE GENOMIC DNA]</scope>
    <source>
        <strain evidence="1">DSM 10669</strain>
    </source>
</reference>
<dbReference type="RefSeq" id="WP_094604005.1">
    <property type="nucleotide sequence ID" value="NZ_CP155573.1"/>
</dbReference>
<dbReference type="Gene3D" id="3.20.20.70">
    <property type="entry name" value="Aldolase class I"/>
    <property type="match status" value="1"/>
</dbReference>
<evidence type="ECO:0000313" key="1">
    <source>
        <dbReference type="EMBL" id="XFO68213.1"/>
    </source>
</evidence>
<dbReference type="Proteomes" id="UP000216752">
    <property type="component" value="Chromosome"/>
</dbReference>
<evidence type="ECO:0000313" key="2">
    <source>
        <dbReference type="Proteomes" id="UP000216752"/>
    </source>
</evidence>
<dbReference type="EMBL" id="CP155573">
    <property type="protein sequence ID" value="XFO68213.1"/>
    <property type="molecule type" value="Genomic_DNA"/>
</dbReference>
<dbReference type="InterPro" id="IPR013785">
    <property type="entry name" value="Aldolase_TIM"/>
</dbReference>
<accession>A0ABZ3IRV0</accession>
<protein>
    <submittedName>
        <fullName evidence="1">Uncharacterized protein</fullName>
    </submittedName>
</protein>
<keyword evidence="2" id="KW-1185">Reference proteome</keyword>
<name>A0ABZ3IRV0_9FIRM</name>
<gene>
    <name evidence="1" type="ORF">SPSIL_044330</name>
</gene>